<accession>A0A812SR19</accession>
<evidence type="ECO:0000256" key="5">
    <source>
        <dbReference type="ARBA" id="ARBA00022970"/>
    </source>
</evidence>
<dbReference type="GO" id="GO:0016020">
    <property type="term" value="C:membrane"/>
    <property type="evidence" value="ECO:0007669"/>
    <property type="project" value="UniProtKB-SubCell"/>
</dbReference>
<keyword evidence="5" id="KW-0029">Amino-acid transport</keyword>
<keyword evidence="3" id="KW-0813">Transport</keyword>
<dbReference type="InterPro" id="IPR036259">
    <property type="entry name" value="MFS_trans_sf"/>
</dbReference>
<evidence type="ECO:0000313" key="10">
    <source>
        <dbReference type="Proteomes" id="UP000601435"/>
    </source>
</evidence>
<evidence type="ECO:0000313" key="9">
    <source>
        <dbReference type="EMBL" id="CAE7498516.1"/>
    </source>
</evidence>
<feature type="transmembrane region" description="Helical" evidence="8">
    <location>
        <begin position="164"/>
        <end position="187"/>
    </location>
</feature>
<comment type="caution">
    <text evidence="9">The sequence shown here is derived from an EMBL/GenBank/DDBJ whole genome shotgun (WGS) entry which is preliminary data.</text>
</comment>
<feature type="transmembrane region" description="Helical" evidence="8">
    <location>
        <begin position="108"/>
        <end position="129"/>
    </location>
</feature>
<evidence type="ECO:0000256" key="8">
    <source>
        <dbReference type="SAM" id="Phobius"/>
    </source>
</evidence>
<dbReference type="PROSITE" id="PS51257">
    <property type="entry name" value="PROKAR_LIPOPROTEIN"/>
    <property type="match status" value="1"/>
</dbReference>
<evidence type="ECO:0000256" key="4">
    <source>
        <dbReference type="ARBA" id="ARBA00022692"/>
    </source>
</evidence>
<dbReference type="PANTHER" id="PTHR20772">
    <property type="entry name" value="PROTEIN FMP42"/>
    <property type="match status" value="1"/>
</dbReference>
<keyword evidence="7 8" id="KW-0472">Membrane</keyword>
<feature type="transmembrane region" description="Helical" evidence="8">
    <location>
        <begin position="285"/>
        <end position="304"/>
    </location>
</feature>
<feature type="transmembrane region" description="Helical" evidence="8">
    <location>
        <begin position="245"/>
        <end position="264"/>
    </location>
</feature>
<dbReference type="EMBL" id="CAJNJA010022712">
    <property type="protein sequence ID" value="CAE7498516.1"/>
    <property type="molecule type" value="Genomic_DNA"/>
</dbReference>
<dbReference type="SUPFAM" id="SSF103473">
    <property type="entry name" value="MFS general substrate transporter"/>
    <property type="match status" value="1"/>
</dbReference>
<proteinExistence type="inferred from homology"/>
<keyword evidence="6 8" id="KW-1133">Transmembrane helix</keyword>
<dbReference type="AlphaFoldDB" id="A0A812SR19"/>
<evidence type="ECO:0000256" key="6">
    <source>
        <dbReference type="ARBA" id="ARBA00022989"/>
    </source>
</evidence>
<comment type="similarity">
    <text evidence="2">Belongs to the SLC43A transporter (TC 2.A.1.44) family.</text>
</comment>
<dbReference type="OrthoDB" id="330047at2759"/>
<reference evidence="9" key="1">
    <citation type="submission" date="2021-02" db="EMBL/GenBank/DDBJ databases">
        <authorList>
            <person name="Dougan E. K."/>
            <person name="Rhodes N."/>
            <person name="Thang M."/>
            <person name="Chan C."/>
        </authorList>
    </citation>
    <scope>NUCLEOTIDE SEQUENCE</scope>
</reference>
<feature type="transmembrane region" description="Helical" evidence="8">
    <location>
        <begin position="199"/>
        <end position="218"/>
    </location>
</feature>
<gene>
    <name evidence="9" type="primary">FMP42</name>
    <name evidence="9" type="ORF">SNEC2469_LOCUS14188</name>
</gene>
<feature type="transmembrane region" description="Helical" evidence="8">
    <location>
        <begin position="76"/>
        <end position="96"/>
    </location>
</feature>
<feature type="transmembrane region" description="Helical" evidence="8">
    <location>
        <begin position="136"/>
        <end position="158"/>
    </location>
</feature>
<organism evidence="9 10">
    <name type="scientific">Symbiodinium necroappetens</name>
    <dbReference type="NCBI Taxonomy" id="1628268"/>
    <lineage>
        <taxon>Eukaryota</taxon>
        <taxon>Sar</taxon>
        <taxon>Alveolata</taxon>
        <taxon>Dinophyceae</taxon>
        <taxon>Suessiales</taxon>
        <taxon>Symbiodiniaceae</taxon>
        <taxon>Symbiodinium</taxon>
    </lineage>
</organism>
<name>A0A812SR19_9DINO</name>
<comment type="subcellular location">
    <subcellularLocation>
        <location evidence="1">Membrane</location>
        <topology evidence="1">Multi-pass membrane protein</topology>
    </subcellularLocation>
</comment>
<keyword evidence="10" id="KW-1185">Reference proteome</keyword>
<sequence>MLRDPFRDTDDVQWQPSEHVLQRTAVVFTAFLSCFFVAGLTFGFSALMPSLVDDGAFHEECIHKERKTCHAQRLHLVWVFTLGSSASALSTLPQGILLDWLGPRMCGLIFNATVAAGCVLFSMGGSGLWQAAYTMGFVLIAVGGSGVFVSTISFGNLFPNNSGLILAMLVACFDASMVIFELQALLIFSGMTVQTTMRLYALLPAALAVAASLLWPSANVPGAQERRSDDSKSTDFWGKVLSADFLLFVYAAVVDVLCVNYFIATVYPRMLSVHHRDANMLNSTFAFLLPAGEATCLFFCGYRYCKLAIKYRISGRVDMYCCTVRNPTRIPSALV</sequence>
<evidence type="ECO:0000256" key="7">
    <source>
        <dbReference type="ARBA" id="ARBA00023136"/>
    </source>
</evidence>
<dbReference type="InterPro" id="IPR052599">
    <property type="entry name" value="SLC43A_AATransporter"/>
</dbReference>
<keyword evidence="4 8" id="KW-0812">Transmembrane</keyword>
<feature type="transmembrane region" description="Helical" evidence="8">
    <location>
        <begin position="20"/>
        <end position="42"/>
    </location>
</feature>
<protein>
    <submittedName>
        <fullName evidence="9">FMP42 protein</fullName>
    </submittedName>
</protein>
<evidence type="ECO:0000256" key="2">
    <source>
        <dbReference type="ARBA" id="ARBA00006595"/>
    </source>
</evidence>
<dbReference type="Proteomes" id="UP000601435">
    <property type="component" value="Unassembled WGS sequence"/>
</dbReference>
<dbReference type="GO" id="GO:0006865">
    <property type="term" value="P:amino acid transport"/>
    <property type="evidence" value="ECO:0007669"/>
    <property type="project" value="UniProtKB-KW"/>
</dbReference>
<evidence type="ECO:0000256" key="1">
    <source>
        <dbReference type="ARBA" id="ARBA00004141"/>
    </source>
</evidence>
<evidence type="ECO:0000256" key="3">
    <source>
        <dbReference type="ARBA" id="ARBA00022448"/>
    </source>
</evidence>
<dbReference type="PANTHER" id="PTHR20772:SF2">
    <property type="entry name" value="PROTEIN FMP42"/>
    <property type="match status" value="1"/>
</dbReference>
<dbReference type="Gene3D" id="1.20.1250.20">
    <property type="entry name" value="MFS general substrate transporter like domains"/>
    <property type="match status" value="1"/>
</dbReference>